<dbReference type="GO" id="GO:0004674">
    <property type="term" value="F:protein serine/threonine kinase activity"/>
    <property type="evidence" value="ECO:0007669"/>
    <property type="project" value="UniProtKB-KW"/>
</dbReference>
<feature type="compositionally biased region" description="Low complexity" evidence="12">
    <location>
        <begin position="70"/>
        <end position="138"/>
    </location>
</feature>
<evidence type="ECO:0000256" key="4">
    <source>
        <dbReference type="ARBA" id="ARBA00022679"/>
    </source>
</evidence>
<dbReference type="SMART" id="SM00220">
    <property type="entry name" value="S_TKc"/>
    <property type="match status" value="1"/>
</dbReference>
<dbReference type="Gene3D" id="1.10.510.10">
    <property type="entry name" value="Transferase(Phosphotransferase) domain 1"/>
    <property type="match status" value="1"/>
</dbReference>
<reference evidence="15" key="1">
    <citation type="submission" date="2023-01" db="EMBL/GenBank/DDBJ databases">
        <title>The chitinases involved in constricting ring structure development in the nematode-trapping fungus Drechslerella dactyloides.</title>
        <authorList>
            <person name="Wang R."/>
            <person name="Zhang L."/>
            <person name="Tang P."/>
            <person name="Li S."/>
            <person name="Liang L."/>
        </authorList>
    </citation>
    <scope>NUCLEOTIDE SEQUENCE</scope>
    <source>
        <strain evidence="15">YMF1.00031</strain>
    </source>
</reference>
<dbReference type="InterPro" id="IPR017441">
    <property type="entry name" value="Protein_kinase_ATP_BS"/>
</dbReference>
<dbReference type="Proteomes" id="UP001221413">
    <property type="component" value="Unassembled WGS sequence"/>
</dbReference>
<comment type="similarity">
    <text evidence="8">Belongs to the protein kinase superfamily. STE Ser/Thr protein kinase family. COT1 subfamily.</text>
</comment>
<evidence type="ECO:0000256" key="1">
    <source>
        <dbReference type="ARBA" id="ARBA00012513"/>
    </source>
</evidence>
<keyword evidence="16" id="KW-1185">Reference proteome</keyword>
<keyword evidence="7 11" id="KW-0067">ATP-binding</keyword>
<keyword evidence="6" id="KW-0418">Kinase</keyword>
<dbReference type="EC" id="2.7.11.1" evidence="1"/>
<dbReference type="SMART" id="SM00133">
    <property type="entry name" value="S_TK_X"/>
    <property type="match status" value="1"/>
</dbReference>
<dbReference type="FunFam" id="3.30.200.20:FF:000192">
    <property type="entry name" value="Serine/threonine-protein kinase cot-1"/>
    <property type="match status" value="1"/>
</dbReference>
<evidence type="ECO:0000256" key="5">
    <source>
        <dbReference type="ARBA" id="ARBA00022741"/>
    </source>
</evidence>
<dbReference type="InterPro" id="IPR011009">
    <property type="entry name" value="Kinase-like_dom_sf"/>
</dbReference>
<evidence type="ECO:0000256" key="9">
    <source>
        <dbReference type="ARBA" id="ARBA00047899"/>
    </source>
</evidence>
<dbReference type="Gene3D" id="3.30.200.20">
    <property type="entry name" value="Phosphorylase Kinase, domain 1"/>
    <property type="match status" value="1"/>
</dbReference>
<name>A0AAD6IZ20_DREDA</name>
<evidence type="ECO:0000256" key="12">
    <source>
        <dbReference type="SAM" id="MobiDB-lite"/>
    </source>
</evidence>
<dbReference type="AlphaFoldDB" id="A0AAD6IZ20"/>
<dbReference type="CDD" id="cd21773">
    <property type="entry name" value="MobB_CBK1"/>
    <property type="match status" value="1"/>
</dbReference>
<feature type="compositionally biased region" description="Pro residues" evidence="12">
    <location>
        <begin position="58"/>
        <end position="67"/>
    </location>
</feature>
<keyword evidence="5 11" id="KW-0547">Nucleotide-binding</keyword>
<feature type="domain" description="Protein kinase" evidence="13">
    <location>
        <begin position="269"/>
        <end position="595"/>
    </location>
</feature>
<proteinExistence type="inferred from homology"/>
<keyword evidence="4" id="KW-0808">Transferase</keyword>
<accession>A0AAD6IZ20</accession>
<feature type="binding site" evidence="11">
    <location>
        <position position="298"/>
    </location>
    <ligand>
        <name>ATP</name>
        <dbReference type="ChEBI" id="CHEBI:30616"/>
    </ligand>
</feature>
<evidence type="ECO:0000256" key="3">
    <source>
        <dbReference type="ARBA" id="ARBA00022553"/>
    </source>
</evidence>
<dbReference type="GO" id="GO:0005524">
    <property type="term" value="F:ATP binding"/>
    <property type="evidence" value="ECO:0007669"/>
    <property type="project" value="UniProtKB-UniRule"/>
</dbReference>
<keyword evidence="3" id="KW-0597">Phosphoprotein</keyword>
<dbReference type="EMBL" id="JAQGDS010000007">
    <property type="protein sequence ID" value="KAJ6259032.1"/>
    <property type="molecule type" value="Genomic_DNA"/>
</dbReference>
<evidence type="ECO:0000259" key="14">
    <source>
        <dbReference type="PROSITE" id="PS51285"/>
    </source>
</evidence>
<gene>
    <name evidence="15" type="ORF">Dda_5928</name>
</gene>
<evidence type="ECO:0000256" key="7">
    <source>
        <dbReference type="ARBA" id="ARBA00022840"/>
    </source>
</evidence>
<dbReference type="PROSITE" id="PS00108">
    <property type="entry name" value="PROTEIN_KINASE_ST"/>
    <property type="match status" value="1"/>
</dbReference>
<comment type="caution">
    <text evidence="15">The sequence shown here is derived from an EMBL/GenBank/DDBJ whole genome shotgun (WGS) entry which is preliminary data.</text>
</comment>
<comment type="catalytic activity">
    <reaction evidence="9">
        <text>L-threonyl-[protein] + ATP = O-phospho-L-threonyl-[protein] + ADP + H(+)</text>
        <dbReference type="Rhea" id="RHEA:46608"/>
        <dbReference type="Rhea" id="RHEA-COMP:11060"/>
        <dbReference type="Rhea" id="RHEA-COMP:11605"/>
        <dbReference type="ChEBI" id="CHEBI:15378"/>
        <dbReference type="ChEBI" id="CHEBI:30013"/>
        <dbReference type="ChEBI" id="CHEBI:30616"/>
        <dbReference type="ChEBI" id="CHEBI:61977"/>
        <dbReference type="ChEBI" id="CHEBI:456216"/>
        <dbReference type="EC" id="2.7.11.1"/>
    </reaction>
</comment>
<evidence type="ECO:0000256" key="10">
    <source>
        <dbReference type="ARBA" id="ARBA00048679"/>
    </source>
</evidence>
<dbReference type="InterPro" id="IPR008271">
    <property type="entry name" value="Ser/Thr_kinase_AS"/>
</dbReference>
<sequence length="679" mass="76275">MESWLHTSTLRLDINSSSVLRLSLFLFLFFFFLSLPPSSPIAIAIAIARSLINPPPDPIPHSLPPAPIRSSAQAPSLGPSLPLLPPLSRTLPPSPAAMYGNPGQNNQGMFGQGQYFPQQGGQGFGQQQITMPQNPQQMYIDQTSSSGGFGSALPVNSASNGGQQRPRTAGSLGSNTRDEDYVTIPRDPSNFQPITRERATACKLKVELFYKQNVQHALERNTRRNDLENRLAQDVRAPEERKNRQRANLGHQESQFLRLRRTRMSPDDFHTVKVIGKGAFGEVRLVQKKDTGKIYAMKTLLKTEMFKKDQLAHVKAERDVLAEADSPWVVNLFYSFQDAVYLYLIMEFLPGGDLMTMLIKYEVFSEDVTRFYMAECVLAIEAVHKLGFIHRWHIMSTPRGLIVDQGPVAHRDIKPDNILIDINGHIKLSDFGLSTGFHKTHDQAYYQKLLDKAQAPSAAKSDRNSVMVDAIHLTISNRNQVNTWRKSRRVMAYSTVGTPDYIAPEIFIHQGYGQACDWWSLGTIMFECLIGWPPFCAEEAHETYRKIVNWQESLYFPEEIHLSPEAEDLIRNLITSADKRLGRNGAEEIKAHPFFAGVDWNSLRNIDAPFKPQLKSMTDTTYFPTDDLENVPDAPAVAAMRAAQQQGTLQPPGPGEETGLPFIGYTYKRFDQLNRAGGL</sequence>
<feature type="compositionally biased region" description="Polar residues" evidence="12">
    <location>
        <begin position="154"/>
        <end position="175"/>
    </location>
</feature>
<feature type="region of interest" description="Disordered" evidence="12">
    <location>
        <begin position="58"/>
        <end position="192"/>
    </location>
</feature>
<evidence type="ECO:0000259" key="13">
    <source>
        <dbReference type="PROSITE" id="PS50011"/>
    </source>
</evidence>
<organism evidence="15 16">
    <name type="scientific">Drechslerella dactyloides</name>
    <name type="common">Nematode-trapping fungus</name>
    <name type="synonym">Arthrobotrys dactyloides</name>
    <dbReference type="NCBI Taxonomy" id="74499"/>
    <lineage>
        <taxon>Eukaryota</taxon>
        <taxon>Fungi</taxon>
        <taxon>Dikarya</taxon>
        <taxon>Ascomycota</taxon>
        <taxon>Pezizomycotina</taxon>
        <taxon>Orbiliomycetes</taxon>
        <taxon>Orbiliales</taxon>
        <taxon>Orbiliaceae</taxon>
        <taxon>Drechslerella</taxon>
    </lineage>
</organism>
<keyword evidence="2" id="KW-0723">Serine/threonine-protein kinase</keyword>
<dbReference type="PROSITE" id="PS51285">
    <property type="entry name" value="AGC_KINASE_CTER"/>
    <property type="match status" value="1"/>
</dbReference>
<evidence type="ECO:0000256" key="2">
    <source>
        <dbReference type="ARBA" id="ARBA00022527"/>
    </source>
</evidence>
<dbReference type="Pfam" id="PF00069">
    <property type="entry name" value="Pkinase"/>
    <property type="match status" value="3"/>
</dbReference>
<dbReference type="PROSITE" id="PS50011">
    <property type="entry name" value="PROTEIN_KINASE_DOM"/>
    <property type="match status" value="1"/>
</dbReference>
<dbReference type="InterPro" id="IPR050839">
    <property type="entry name" value="Rho-assoc_Ser/Thr_Kinase"/>
</dbReference>
<dbReference type="PANTHER" id="PTHR22988:SF76">
    <property type="entry name" value="CHROMOSOME UNDETERMINED SCAFFOLD_135, WHOLE GENOME SHOTGUN SEQUENCE"/>
    <property type="match status" value="1"/>
</dbReference>
<feature type="domain" description="AGC-kinase C-terminal" evidence="14">
    <location>
        <begin position="596"/>
        <end position="677"/>
    </location>
</feature>
<dbReference type="PANTHER" id="PTHR22988">
    <property type="entry name" value="MYOTONIC DYSTROPHY S/T KINASE-RELATED"/>
    <property type="match status" value="1"/>
</dbReference>
<dbReference type="PROSITE" id="PS00107">
    <property type="entry name" value="PROTEIN_KINASE_ATP"/>
    <property type="match status" value="1"/>
</dbReference>
<dbReference type="SUPFAM" id="SSF56112">
    <property type="entry name" value="Protein kinase-like (PK-like)"/>
    <property type="match status" value="1"/>
</dbReference>
<dbReference type="InterPro" id="IPR000961">
    <property type="entry name" value="AGC-kinase_C"/>
</dbReference>
<evidence type="ECO:0000256" key="11">
    <source>
        <dbReference type="PROSITE-ProRule" id="PRU10141"/>
    </source>
</evidence>
<evidence type="ECO:0000256" key="8">
    <source>
        <dbReference type="ARBA" id="ARBA00038271"/>
    </source>
</evidence>
<dbReference type="InterPro" id="IPR000719">
    <property type="entry name" value="Prot_kinase_dom"/>
</dbReference>
<evidence type="ECO:0000256" key="6">
    <source>
        <dbReference type="ARBA" id="ARBA00022777"/>
    </source>
</evidence>
<protein>
    <recommendedName>
        <fullName evidence="1">non-specific serine/threonine protein kinase</fullName>
        <ecNumber evidence="1">2.7.11.1</ecNumber>
    </recommendedName>
</protein>
<evidence type="ECO:0000313" key="15">
    <source>
        <dbReference type="EMBL" id="KAJ6259032.1"/>
    </source>
</evidence>
<comment type="catalytic activity">
    <reaction evidence="10">
        <text>L-seryl-[protein] + ATP = O-phospho-L-seryl-[protein] + ADP + H(+)</text>
        <dbReference type="Rhea" id="RHEA:17989"/>
        <dbReference type="Rhea" id="RHEA-COMP:9863"/>
        <dbReference type="Rhea" id="RHEA-COMP:11604"/>
        <dbReference type="ChEBI" id="CHEBI:15378"/>
        <dbReference type="ChEBI" id="CHEBI:29999"/>
        <dbReference type="ChEBI" id="CHEBI:30616"/>
        <dbReference type="ChEBI" id="CHEBI:83421"/>
        <dbReference type="ChEBI" id="CHEBI:456216"/>
        <dbReference type="EC" id="2.7.11.1"/>
    </reaction>
</comment>
<evidence type="ECO:0000313" key="16">
    <source>
        <dbReference type="Proteomes" id="UP001221413"/>
    </source>
</evidence>